<dbReference type="EMBL" id="JAULJE010000011">
    <property type="protein sequence ID" value="KAK1337133.1"/>
    <property type="molecule type" value="Genomic_DNA"/>
</dbReference>
<feature type="region of interest" description="Disordered" evidence="1">
    <location>
        <begin position="1"/>
        <end position="91"/>
    </location>
</feature>
<protein>
    <submittedName>
        <fullName evidence="2">Uncharacterized protein</fullName>
    </submittedName>
</protein>
<evidence type="ECO:0000256" key="1">
    <source>
        <dbReference type="SAM" id="MobiDB-lite"/>
    </source>
</evidence>
<dbReference type="AlphaFoldDB" id="A0AA40HTN0"/>
<dbReference type="Proteomes" id="UP001177744">
    <property type="component" value="Unassembled WGS sequence"/>
</dbReference>
<sequence length="115" mass="12290">MPSVEKKDGVQHWGSFPAGQTSASDRGTTRNPGVGDGKKGGGLRVVVQQTKPQPQPHGGKGQPLGMEEEETAKKKPLQGKRRTSSLEGRIRLQVMEAAPGRGWRLASTRPSGQHS</sequence>
<proteinExistence type="predicted"/>
<evidence type="ECO:0000313" key="2">
    <source>
        <dbReference type="EMBL" id="KAK1337133.1"/>
    </source>
</evidence>
<comment type="caution">
    <text evidence="2">The sequence shown here is derived from an EMBL/GenBank/DDBJ whole genome shotgun (WGS) entry which is preliminary data.</text>
</comment>
<accession>A0AA40HTN0</accession>
<evidence type="ECO:0000313" key="3">
    <source>
        <dbReference type="Proteomes" id="UP001177744"/>
    </source>
</evidence>
<keyword evidence="3" id="KW-1185">Reference proteome</keyword>
<reference evidence="2" key="1">
    <citation type="submission" date="2023-06" db="EMBL/GenBank/DDBJ databases">
        <title>Reference genome for the Northern bat (Eptesicus nilssonii), a most northern bat species.</title>
        <authorList>
            <person name="Laine V.N."/>
            <person name="Pulliainen A.T."/>
            <person name="Lilley T.M."/>
        </authorList>
    </citation>
    <scope>NUCLEOTIDE SEQUENCE</scope>
    <source>
        <strain evidence="2">BLF_Eptnil</strain>
        <tissue evidence="2">Kidney</tissue>
    </source>
</reference>
<feature type="compositionally biased region" description="Polar residues" evidence="1">
    <location>
        <begin position="18"/>
        <end position="31"/>
    </location>
</feature>
<name>A0AA40HTN0_CNENI</name>
<organism evidence="2 3">
    <name type="scientific">Cnephaeus nilssonii</name>
    <name type="common">Northern bat</name>
    <name type="synonym">Eptesicus nilssonii</name>
    <dbReference type="NCBI Taxonomy" id="3371016"/>
    <lineage>
        <taxon>Eukaryota</taxon>
        <taxon>Metazoa</taxon>
        <taxon>Chordata</taxon>
        <taxon>Craniata</taxon>
        <taxon>Vertebrata</taxon>
        <taxon>Euteleostomi</taxon>
        <taxon>Mammalia</taxon>
        <taxon>Eutheria</taxon>
        <taxon>Laurasiatheria</taxon>
        <taxon>Chiroptera</taxon>
        <taxon>Yangochiroptera</taxon>
        <taxon>Vespertilionidae</taxon>
        <taxon>Cnephaeus</taxon>
    </lineage>
</organism>
<feature type="compositionally biased region" description="Basic residues" evidence="1">
    <location>
        <begin position="74"/>
        <end position="83"/>
    </location>
</feature>
<gene>
    <name evidence="2" type="ORF">QTO34_001755</name>
</gene>
<feature type="compositionally biased region" description="Basic and acidic residues" evidence="1">
    <location>
        <begin position="1"/>
        <end position="10"/>
    </location>
</feature>